<organism evidence="1 2">
    <name type="scientific">Popillia japonica</name>
    <name type="common">Japanese beetle</name>
    <dbReference type="NCBI Taxonomy" id="7064"/>
    <lineage>
        <taxon>Eukaryota</taxon>
        <taxon>Metazoa</taxon>
        <taxon>Ecdysozoa</taxon>
        <taxon>Arthropoda</taxon>
        <taxon>Hexapoda</taxon>
        <taxon>Insecta</taxon>
        <taxon>Pterygota</taxon>
        <taxon>Neoptera</taxon>
        <taxon>Endopterygota</taxon>
        <taxon>Coleoptera</taxon>
        <taxon>Polyphaga</taxon>
        <taxon>Scarabaeiformia</taxon>
        <taxon>Scarabaeidae</taxon>
        <taxon>Rutelinae</taxon>
        <taxon>Popillia</taxon>
    </lineage>
</organism>
<dbReference type="AlphaFoldDB" id="A0AAW1JCE6"/>
<name>A0AAW1JCE6_POPJA</name>
<keyword evidence="2" id="KW-1185">Reference proteome</keyword>
<proteinExistence type="predicted"/>
<gene>
    <name evidence="1" type="ORF">QE152_g31147</name>
</gene>
<sequence length="94" mass="10738">MTGSIGHVEPSTFLYKIHYCCDRQITWMSHYCVCPQGADEDDGASVISLDPKRCAEWYVTASKADYQELAKLASDEPRFVKLKVSSFILLLRRF</sequence>
<accession>A0AAW1JCE6</accession>
<protein>
    <submittedName>
        <fullName evidence="1">Uncharacterized protein</fullName>
    </submittedName>
</protein>
<dbReference type="EMBL" id="JASPKY010000434">
    <property type="protein sequence ID" value="KAK9700584.1"/>
    <property type="molecule type" value="Genomic_DNA"/>
</dbReference>
<reference evidence="1 2" key="1">
    <citation type="journal article" date="2024" name="BMC Genomics">
        <title>De novo assembly and annotation of Popillia japonica's genome with initial clues to its potential as an invasive pest.</title>
        <authorList>
            <person name="Cucini C."/>
            <person name="Boschi S."/>
            <person name="Funari R."/>
            <person name="Cardaioli E."/>
            <person name="Iannotti N."/>
            <person name="Marturano G."/>
            <person name="Paoli F."/>
            <person name="Bruttini M."/>
            <person name="Carapelli A."/>
            <person name="Frati F."/>
            <person name="Nardi F."/>
        </authorList>
    </citation>
    <scope>NUCLEOTIDE SEQUENCE [LARGE SCALE GENOMIC DNA]</scope>
    <source>
        <strain evidence="1">DMR45628</strain>
    </source>
</reference>
<dbReference type="Proteomes" id="UP001458880">
    <property type="component" value="Unassembled WGS sequence"/>
</dbReference>
<comment type="caution">
    <text evidence="1">The sequence shown here is derived from an EMBL/GenBank/DDBJ whole genome shotgun (WGS) entry which is preliminary data.</text>
</comment>
<evidence type="ECO:0000313" key="1">
    <source>
        <dbReference type="EMBL" id="KAK9700584.1"/>
    </source>
</evidence>
<evidence type="ECO:0000313" key="2">
    <source>
        <dbReference type="Proteomes" id="UP001458880"/>
    </source>
</evidence>